<proteinExistence type="predicted"/>
<dbReference type="AlphaFoldDB" id="A0A7D6VG13"/>
<keyword evidence="2" id="KW-0255">Endonuclease</keyword>
<dbReference type="EMBL" id="CP059399">
    <property type="protein sequence ID" value="QLY34233.1"/>
    <property type="molecule type" value="Genomic_DNA"/>
</dbReference>
<dbReference type="PANTHER" id="PTHR35400:SF3">
    <property type="entry name" value="SLL1072 PROTEIN"/>
    <property type="match status" value="1"/>
</dbReference>
<dbReference type="GO" id="GO:0004519">
    <property type="term" value="F:endonuclease activity"/>
    <property type="evidence" value="ECO:0007669"/>
    <property type="project" value="UniProtKB-KW"/>
</dbReference>
<dbReference type="KEGG" id="nhu:H0264_09350"/>
<dbReference type="Proteomes" id="UP000515512">
    <property type="component" value="Chromosome"/>
</dbReference>
<accession>A0A7D6VG13</accession>
<feature type="domain" description="Putative restriction endonuclease" evidence="1">
    <location>
        <begin position="22"/>
        <end position="146"/>
    </location>
</feature>
<evidence type="ECO:0000259" key="1">
    <source>
        <dbReference type="Pfam" id="PF05685"/>
    </source>
</evidence>
<dbReference type="InterPro" id="IPR012296">
    <property type="entry name" value="Nuclease_put_TT1808"/>
</dbReference>
<evidence type="ECO:0000313" key="3">
    <source>
        <dbReference type="Proteomes" id="UP000515512"/>
    </source>
</evidence>
<gene>
    <name evidence="2" type="ORF">H0264_09350</name>
</gene>
<dbReference type="InterPro" id="IPR011335">
    <property type="entry name" value="Restrct_endonuc-II-like"/>
</dbReference>
<keyword evidence="3" id="KW-1185">Reference proteome</keyword>
<dbReference type="RefSeq" id="WP_181585397.1">
    <property type="nucleotide sequence ID" value="NZ_CP059399.1"/>
</dbReference>
<dbReference type="InterPro" id="IPR008538">
    <property type="entry name" value="Uma2"/>
</dbReference>
<dbReference type="Gene3D" id="3.90.1570.10">
    <property type="entry name" value="tt1808, chain A"/>
    <property type="match status" value="1"/>
</dbReference>
<keyword evidence="2" id="KW-0540">Nuclease</keyword>
<name>A0A7D6VG13_9NOCA</name>
<dbReference type="CDD" id="cd06260">
    <property type="entry name" value="DUF820-like"/>
    <property type="match status" value="1"/>
</dbReference>
<evidence type="ECO:0000313" key="2">
    <source>
        <dbReference type="EMBL" id="QLY34233.1"/>
    </source>
</evidence>
<sequence>MPVPELDNSAMQPPASDRWTAADLDHLPENGLRFEVLNGQLVVNAAPKPLHQWIVSRLGRALEDALPSGSALLPGVGVLIGDDEPVPDLLVATGPIPWDDRGIPADQVQLLVEVVSKSTTFPDRMTKPVMYAEAGIRNYWRIEPNRFKGQLPGESLPVLFAYVLSDAGEYELVQRVPAGVQAELGSPFEFTIDPASLVPGRP</sequence>
<organism evidence="2 3">
    <name type="scientific">Nocardia huaxiensis</name>
    <dbReference type="NCBI Taxonomy" id="2755382"/>
    <lineage>
        <taxon>Bacteria</taxon>
        <taxon>Bacillati</taxon>
        <taxon>Actinomycetota</taxon>
        <taxon>Actinomycetes</taxon>
        <taxon>Mycobacteriales</taxon>
        <taxon>Nocardiaceae</taxon>
        <taxon>Nocardia</taxon>
    </lineage>
</organism>
<keyword evidence="2" id="KW-0378">Hydrolase</keyword>
<dbReference type="PANTHER" id="PTHR35400">
    <property type="entry name" value="SLR1083 PROTEIN"/>
    <property type="match status" value="1"/>
</dbReference>
<protein>
    <submittedName>
        <fullName evidence="2">Uma2 family endonuclease</fullName>
    </submittedName>
</protein>
<reference evidence="2 3" key="1">
    <citation type="submission" date="2020-07" db="EMBL/GenBank/DDBJ databases">
        <authorList>
            <person name="Zhuang K."/>
            <person name="Ran Y."/>
        </authorList>
    </citation>
    <scope>NUCLEOTIDE SEQUENCE [LARGE SCALE GENOMIC DNA]</scope>
    <source>
        <strain evidence="2 3">WCH-YHL-001</strain>
    </source>
</reference>
<dbReference type="Pfam" id="PF05685">
    <property type="entry name" value="Uma2"/>
    <property type="match status" value="1"/>
</dbReference>
<dbReference type="SUPFAM" id="SSF52980">
    <property type="entry name" value="Restriction endonuclease-like"/>
    <property type="match status" value="1"/>
</dbReference>